<feature type="compositionally biased region" description="Acidic residues" evidence="3">
    <location>
        <begin position="965"/>
        <end position="974"/>
    </location>
</feature>
<evidence type="ECO:0000256" key="2">
    <source>
        <dbReference type="SAM" id="Coils"/>
    </source>
</evidence>
<dbReference type="HOGENOM" id="CLU_001490_4_0_1"/>
<evidence type="ECO:0000259" key="4">
    <source>
        <dbReference type="PROSITE" id="PS50103"/>
    </source>
</evidence>
<dbReference type="InterPro" id="IPR045055">
    <property type="entry name" value="DNA2/NAM7-like"/>
</dbReference>
<feature type="coiled-coil region" evidence="2">
    <location>
        <begin position="328"/>
        <end position="355"/>
    </location>
</feature>
<dbReference type="Gene3D" id="3.40.50.300">
    <property type="entry name" value="P-loop containing nucleotide triphosphate hydrolases"/>
    <property type="match status" value="3"/>
</dbReference>
<name>S8EX26_FOMSC</name>
<dbReference type="Pfam" id="PF13087">
    <property type="entry name" value="AAA_12"/>
    <property type="match status" value="1"/>
</dbReference>
<dbReference type="STRING" id="743788.S8EX26"/>
<keyword evidence="1" id="KW-0479">Metal-binding</keyword>
<evidence type="ECO:0000313" key="5">
    <source>
        <dbReference type="EMBL" id="EPS94145.1"/>
    </source>
</evidence>
<dbReference type="EMBL" id="KE504243">
    <property type="protein sequence ID" value="EPS94145.1"/>
    <property type="molecule type" value="Genomic_DNA"/>
</dbReference>
<evidence type="ECO:0000256" key="1">
    <source>
        <dbReference type="PROSITE-ProRule" id="PRU00723"/>
    </source>
</evidence>
<dbReference type="SUPFAM" id="SSF52540">
    <property type="entry name" value="P-loop containing nucleoside triphosphate hydrolases"/>
    <property type="match status" value="1"/>
</dbReference>
<accession>S8EX26</accession>
<keyword evidence="1" id="KW-0863">Zinc-finger</keyword>
<dbReference type="GO" id="GO:0004386">
    <property type="term" value="F:helicase activity"/>
    <property type="evidence" value="ECO:0007669"/>
    <property type="project" value="InterPro"/>
</dbReference>
<dbReference type="InterPro" id="IPR041679">
    <property type="entry name" value="DNA2/NAM7-like_C"/>
</dbReference>
<dbReference type="FunCoup" id="S8EX26">
    <property type="interactions" value="7"/>
</dbReference>
<dbReference type="PANTHER" id="PTHR10887:SF445">
    <property type="entry name" value="NFX1-TYPE ZINC FINGER-CONTAINING PROTEIN 1"/>
    <property type="match status" value="1"/>
</dbReference>
<dbReference type="InParanoid" id="S8EX26"/>
<keyword evidence="2" id="KW-0175">Coiled coil</keyword>
<organism evidence="5 6">
    <name type="scientific">Fomitopsis schrenkii</name>
    <name type="common">Brown rot fungus</name>
    <dbReference type="NCBI Taxonomy" id="2126942"/>
    <lineage>
        <taxon>Eukaryota</taxon>
        <taxon>Fungi</taxon>
        <taxon>Dikarya</taxon>
        <taxon>Basidiomycota</taxon>
        <taxon>Agaricomycotina</taxon>
        <taxon>Agaricomycetes</taxon>
        <taxon>Polyporales</taxon>
        <taxon>Fomitopsis</taxon>
    </lineage>
</organism>
<feature type="region of interest" description="Disordered" evidence="3">
    <location>
        <begin position="362"/>
        <end position="381"/>
    </location>
</feature>
<keyword evidence="1" id="KW-0862">Zinc</keyword>
<feature type="region of interest" description="Disordered" evidence="3">
    <location>
        <begin position="1874"/>
        <end position="1893"/>
    </location>
</feature>
<feature type="domain" description="C3H1-type" evidence="4">
    <location>
        <begin position="40"/>
        <end position="63"/>
    </location>
</feature>
<keyword evidence="6" id="KW-1185">Reference proteome</keyword>
<evidence type="ECO:0000313" key="6">
    <source>
        <dbReference type="Proteomes" id="UP000015241"/>
    </source>
</evidence>
<reference evidence="5 6" key="1">
    <citation type="journal article" date="2012" name="Science">
        <title>The Paleozoic origin of enzymatic lignin decomposition reconstructed from 31 fungal genomes.</title>
        <authorList>
            <person name="Floudas D."/>
            <person name="Binder M."/>
            <person name="Riley R."/>
            <person name="Barry K."/>
            <person name="Blanchette R.A."/>
            <person name="Henrissat B."/>
            <person name="Martinez A.T."/>
            <person name="Otillar R."/>
            <person name="Spatafora J.W."/>
            <person name="Yadav J.S."/>
            <person name="Aerts A."/>
            <person name="Benoit I."/>
            <person name="Boyd A."/>
            <person name="Carlson A."/>
            <person name="Copeland A."/>
            <person name="Coutinho P.M."/>
            <person name="de Vries R.P."/>
            <person name="Ferreira P."/>
            <person name="Findley K."/>
            <person name="Foster B."/>
            <person name="Gaskell J."/>
            <person name="Glotzer D."/>
            <person name="Gorecki P."/>
            <person name="Heitman J."/>
            <person name="Hesse C."/>
            <person name="Hori C."/>
            <person name="Igarashi K."/>
            <person name="Jurgens J.A."/>
            <person name="Kallen N."/>
            <person name="Kersten P."/>
            <person name="Kohler A."/>
            <person name="Kuees U."/>
            <person name="Kumar T.K.A."/>
            <person name="Kuo A."/>
            <person name="LaButti K."/>
            <person name="Larrondo L.F."/>
            <person name="Lindquist E."/>
            <person name="Ling A."/>
            <person name="Lombard V."/>
            <person name="Lucas S."/>
            <person name="Lundell T."/>
            <person name="Martin R."/>
            <person name="McLaughlin D.J."/>
            <person name="Morgenstern I."/>
            <person name="Morin E."/>
            <person name="Murat C."/>
            <person name="Nagy L.G."/>
            <person name="Nolan M."/>
            <person name="Ohm R.A."/>
            <person name="Patyshakuliyeva A."/>
            <person name="Rokas A."/>
            <person name="Ruiz-Duenas F.J."/>
            <person name="Sabat G."/>
            <person name="Salamov A."/>
            <person name="Samejima M."/>
            <person name="Schmutz J."/>
            <person name="Slot J.C."/>
            <person name="St John F."/>
            <person name="Stenlid J."/>
            <person name="Sun H."/>
            <person name="Sun S."/>
            <person name="Syed K."/>
            <person name="Tsang A."/>
            <person name="Wiebenga A."/>
            <person name="Young D."/>
            <person name="Pisabarro A."/>
            <person name="Eastwood D.C."/>
            <person name="Martin F."/>
            <person name="Cullen D."/>
            <person name="Grigoriev I.V."/>
            <person name="Hibbett D.S."/>
        </authorList>
    </citation>
    <scope>NUCLEOTIDE SEQUENCE</scope>
    <source>
        <strain evidence="6">FP-58527</strain>
    </source>
</reference>
<dbReference type="PANTHER" id="PTHR10887">
    <property type="entry name" value="DNA2/NAM7 HELICASE FAMILY"/>
    <property type="match status" value="1"/>
</dbReference>
<feature type="zinc finger region" description="C3H1-type" evidence="1">
    <location>
        <begin position="40"/>
        <end position="63"/>
    </location>
</feature>
<feature type="region of interest" description="Disordered" evidence="3">
    <location>
        <begin position="910"/>
        <end position="976"/>
    </location>
</feature>
<feature type="compositionally biased region" description="Basic and acidic residues" evidence="3">
    <location>
        <begin position="372"/>
        <end position="381"/>
    </location>
</feature>
<sequence>MLLEAIEPRGLIVPELAVHSHSPYPGGAQNSGSTTAPLGVCRTFWDTGKCRHGFKCYYKHTRPSQQPKAPQEETNETVVPLLSAGGLTELTERGTDAFFDVNLSTQLSPSSAHNYLKKYLHPDYRFNRTLDVYSFLRVIIHASKNNEDWLPEDGQRLLNALSEENGRRRFDDILAWPEVSVSTGSSIYEKKLSFQRSYVPLLRYLSSEYVTTSVASHTVNALYALIVKHCDHFVDVVQRCMKEAIIDRGSFQDPHSTTSDSMPLPSQAIIALAKVLFEIALRFKDIFTTHPSLDSLVFSLRLWTDTWITAATSPSPTIDDPLAVPPIIRHLNRQVDQLLRIAERKSGELERAERRIRYIAQASASGGQEGPGELREEGPRHDNDFVDISDIRIAPTHDELTCKIPPFLPATVYDAVHPFPSDSMQRLLDIQFRLLREDLIAPLRTSIQCVVDDLQSDRPDTRLAELMRERGGKYRGNVVNQNTILFNVYTDIVFVDLIPDRRGGIAIDLEFDTPPGQARSPIWDDRADFWKAMASKRVMQKGLLYLVASSKDNPDRATIRITFFDSDLDVRAFEDLGRPGQRDGGVKILVEATVMYESIRPFLEALRVKPEAVPFRKYLVLHPPGSLAGLSISPPRYATLPGFSFKLSSLFPPGANMRDLTLDVTCPSSVAVARQLLREQSILDPSQADALVVAMTSELAMIQGPPGTGKSYTGVQLLRLLLENGIRPILLVAFTNHALDHILGSVLDAGITDIVRLGRSSDDRISQRSLDAIELDADRSNLRDDVDYAYRQLRSAEEDIKSLLFDFQEETVDSDHILAHMEIAYPNHFESFTATPQWIEDIHSQQSVDDGQGFWKPGHRKRDYEVPDDSLYAFWLVGGDISFLEHVHTHPHVVQQQRLPAGAAATRGPFGLQNRYDTLSDNAPGESDMFNSPSLGVGSREDEGLSGDEGSDPVEPEEAWRAVDDPDDSDDEPADLNTHVTPTSSIAELPAQTPRKVLVFAQGESGQPAAFHDVVDFFSARGMLRAPYVPRQDRSLHVLLDEDDVNVWTFSRVERQRFHSFFKTEVRASLQRSRIEQFETLRQCHRDALTEYNEGMAEIRKQLLRDVDIIGCTTTGAANVTSLLKGIGPRVMLVEEAGQVLEAHVLGSLVESIEHLILIGDPLQLRPNLNNHSLSIDSPQGNRLYKFDMSLMERLSLGGLAMSQIDVQRRMRPDIAQLVRTTLYENLQDHDVVKNYPHVQGMGADVYSLSHQHVENVSEHDSVSKYNEYEASMIKDLVVYLLRQGPYSGDGDIVVLCAYLGQLARVRAALAGEVVVMIDERDQRELDDRMDGAGSDPATAVQHVRLSQKVLLRTIDNFQGEEAKIVILSLVRNSGDIRSRRPIDPVLGALCGRILFRNSNNAAGSEMHFRSGATVILNTLNAFMKLVNFHKSLLMVAAFFHVIPCLDAGTVTQTISVTTRLCAQENVPDSVCGATFARRSAIRNAAGAWNSSRTLSFLVVTVQLFIALNSGPETTTLSELLITLPECGHVFTVKALDSICAMTDHYIQDDATGMWKGLKTPPSDFLRPPLCPACNSAITSPRYGRVFKRANLDILERSVASGMSRTLNTIRAQMLRLSKQSLLTELKLAAATVAVKKSLASSKRCLQKQTAFLKTVRRSPVPELALDPADSTLHAIFAGEAQAWRSILGGLLSIYSRCVKVADTRSAHRRAGEIPNTYLRHTGTGMDVRGLHAMPVRSARIDTGFPPPRADARFAVEAIWVSVEVRFLLAELTTAWLEALQQRRVKYPAGNQRAWASYIAFVLKSCAIDADLALTTASKSESHRQVTKSTLLKMRVELEQFRFNLEKRSVIDPAEDIYRCLNGHVYTAGEFNGPAKERSPCPECGLDNGKPDS</sequence>
<protein>
    <recommendedName>
        <fullName evidence="4">C3H1-type domain-containing protein</fullName>
    </recommendedName>
</protein>
<dbReference type="Pfam" id="PF13086">
    <property type="entry name" value="AAA_11"/>
    <property type="match status" value="2"/>
</dbReference>
<dbReference type="PROSITE" id="PS50103">
    <property type="entry name" value="ZF_C3H1"/>
    <property type="match status" value="1"/>
</dbReference>
<feature type="compositionally biased region" description="Acidic residues" evidence="3">
    <location>
        <begin position="944"/>
        <end position="957"/>
    </location>
</feature>
<dbReference type="InterPro" id="IPR041677">
    <property type="entry name" value="DNA2/NAM7_AAA_11"/>
</dbReference>
<dbReference type="GO" id="GO:0031048">
    <property type="term" value="P:regulatory ncRNA-mediated heterochromatin formation"/>
    <property type="evidence" value="ECO:0007669"/>
    <property type="project" value="TreeGrafter"/>
</dbReference>
<dbReference type="GO" id="GO:0031380">
    <property type="term" value="C:nuclear RNA-directed RNA polymerase complex"/>
    <property type="evidence" value="ECO:0007669"/>
    <property type="project" value="TreeGrafter"/>
</dbReference>
<proteinExistence type="predicted"/>
<evidence type="ECO:0000256" key="3">
    <source>
        <dbReference type="SAM" id="MobiDB-lite"/>
    </source>
</evidence>
<dbReference type="OrthoDB" id="2423195at2759"/>
<gene>
    <name evidence="5" type="ORF">FOMPIDRAFT_1055341</name>
</gene>
<dbReference type="GO" id="GO:0008270">
    <property type="term" value="F:zinc ion binding"/>
    <property type="evidence" value="ECO:0007669"/>
    <property type="project" value="UniProtKB-KW"/>
</dbReference>
<dbReference type="InterPro" id="IPR027417">
    <property type="entry name" value="P-loop_NTPase"/>
</dbReference>
<dbReference type="InterPro" id="IPR047187">
    <property type="entry name" value="SF1_C_Upf1"/>
</dbReference>
<dbReference type="InterPro" id="IPR000571">
    <property type="entry name" value="Znf_CCCH"/>
</dbReference>
<dbReference type="CDD" id="cd18808">
    <property type="entry name" value="SF1_C_Upf1"/>
    <property type="match status" value="1"/>
</dbReference>
<dbReference type="eggNOG" id="KOG1807">
    <property type="taxonomic scope" value="Eukaryota"/>
</dbReference>
<dbReference type="Proteomes" id="UP000015241">
    <property type="component" value="Unassembled WGS sequence"/>
</dbReference>